<sequence>MLGCAYCLRQAINLFVSSADELFGPITSIRCHGWVTKHIPWTAFALKTSDWERMNNTRIIISDANDIQQYFSSEQQPTLWRAIFAMEELQTAWELKSENLQFTLYKEAIERGLTKIGNYYGKFDDKPVYILALVLHPYYKLAYIAMAWGGPEEQAKERATGNPNAKNWHGEALKVVETTMEEYWTTHKALVDSGCATANTIDDNSTVSTVETMESEYDRHRHMLVQQAVHEHNTGWAAELRRYLKDMPDNVSKETDIVQWWAVSLSNMFQHTFYLISHRDIHLSILPLQEL</sequence>
<dbReference type="Proteomes" id="UP001195769">
    <property type="component" value="Unassembled WGS sequence"/>
</dbReference>
<dbReference type="SUPFAM" id="SSF53098">
    <property type="entry name" value="Ribonuclease H-like"/>
    <property type="match status" value="1"/>
</dbReference>
<dbReference type="AlphaFoldDB" id="A0AAD4HF34"/>
<evidence type="ECO:0000313" key="2">
    <source>
        <dbReference type="Proteomes" id="UP001195769"/>
    </source>
</evidence>
<gene>
    <name evidence="1" type="ORF">F5891DRAFT_961987</name>
</gene>
<dbReference type="EMBL" id="JABBWK010000084">
    <property type="protein sequence ID" value="KAG1894177.1"/>
    <property type="molecule type" value="Genomic_DNA"/>
</dbReference>
<dbReference type="GeneID" id="64670163"/>
<protein>
    <submittedName>
        <fullName evidence="1">Uncharacterized protein</fullName>
    </submittedName>
</protein>
<keyword evidence="2" id="KW-1185">Reference proteome</keyword>
<dbReference type="InterPro" id="IPR012337">
    <property type="entry name" value="RNaseH-like_sf"/>
</dbReference>
<comment type="caution">
    <text evidence="1">The sequence shown here is derived from an EMBL/GenBank/DDBJ whole genome shotgun (WGS) entry which is preliminary data.</text>
</comment>
<accession>A0AAD4HF34</accession>
<proteinExistence type="predicted"/>
<evidence type="ECO:0000313" key="1">
    <source>
        <dbReference type="EMBL" id="KAG1894177.1"/>
    </source>
</evidence>
<reference evidence="1" key="1">
    <citation type="journal article" date="2020" name="New Phytol.">
        <title>Comparative genomics reveals dynamic genome evolution in host specialist ectomycorrhizal fungi.</title>
        <authorList>
            <person name="Lofgren L.A."/>
            <person name="Nguyen N.H."/>
            <person name="Vilgalys R."/>
            <person name="Ruytinx J."/>
            <person name="Liao H.L."/>
            <person name="Branco S."/>
            <person name="Kuo A."/>
            <person name="LaButti K."/>
            <person name="Lipzen A."/>
            <person name="Andreopoulos W."/>
            <person name="Pangilinan J."/>
            <person name="Riley R."/>
            <person name="Hundley H."/>
            <person name="Na H."/>
            <person name="Barry K."/>
            <person name="Grigoriev I.V."/>
            <person name="Stajich J.E."/>
            <person name="Kennedy P.G."/>
        </authorList>
    </citation>
    <scope>NUCLEOTIDE SEQUENCE</scope>
    <source>
        <strain evidence="1">FC203</strain>
    </source>
</reference>
<organism evidence="1 2">
    <name type="scientific">Suillus fuscotomentosus</name>
    <dbReference type="NCBI Taxonomy" id="1912939"/>
    <lineage>
        <taxon>Eukaryota</taxon>
        <taxon>Fungi</taxon>
        <taxon>Dikarya</taxon>
        <taxon>Basidiomycota</taxon>
        <taxon>Agaricomycotina</taxon>
        <taxon>Agaricomycetes</taxon>
        <taxon>Agaricomycetidae</taxon>
        <taxon>Boletales</taxon>
        <taxon>Suillineae</taxon>
        <taxon>Suillaceae</taxon>
        <taxon>Suillus</taxon>
    </lineage>
</organism>
<dbReference type="RefSeq" id="XP_041219753.1">
    <property type="nucleotide sequence ID" value="XM_041375865.1"/>
</dbReference>
<name>A0AAD4HF34_9AGAM</name>